<evidence type="ECO:0000256" key="16">
    <source>
        <dbReference type="PIRSR" id="PIRSR000724-2"/>
    </source>
</evidence>
<dbReference type="Pfam" id="PF00162">
    <property type="entry name" value="PGK"/>
    <property type="match status" value="1"/>
</dbReference>
<feature type="binding site" evidence="15">
    <location>
        <begin position="25"/>
        <end position="27"/>
    </location>
    <ligand>
        <name>substrate</name>
    </ligand>
</feature>
<keyword evidence="9" id="KW-0479">Metal-binding</keyword>
<dbReference type="AlphaFoldDB" id="A0AAU9J7N9"/>
<feature type="binding site" evidence="16">
    <location>
        <position position="220"/>
    </location>
    <ligand>
        <name>ATP</name>
        <dbReference type="ChEBI" id="CHEBI:30616"/>
    </ligand>
</feature>
<keyword evidence="14" id="KW-0324">Glycolysis</keyword>
<sequence length="419" mass="45195">MLARKLRLEHVLEQIPGRRVLIRADFNVPLKDGRVADATRIVATLPTINRVLEHNPKSIVLMSHLGRPDGLVEPKSSLRPVAAELERQLGRPVTFLPDCVGDDVVKECADPAPGTIILLENLRFHPEEEGAGKDAQGNKVKPSKEAVEAFRDCLTSLGDIFINDAFGTAHRAHSSMTGIKLPVRAAGLLMGKELEYFSRALENPERPLLVIMGGAKVKDKIQLITNLLNICDEMIIGGGMAFTFKKRLENMEIGNSIYDPEGAEIVESIMKKAQEKGVQIHLPIDFVCGDKFQEGCNVQTTAGAVPEGWIGMDIGPQSADQMAEAIRRAKTVVWNGPPGVFENSAFRAGSTRFFNEIIEGTATRGLVSIVGGGDTAAFVQSMGADVARISHISTGGGASLELMEGKELPGALFLSDVQA</sequence>
<comment type="pathway">
    <text evidence="3 17">Carbohydrate degradation; glycolysis; pyruvate from D-glyceraldehyde 3-phosphate: step 2/5.</text>
</comment>
<keyword evidence="20" id="KW-1185">Reference proteome</keyword>
<comment type="catalytic activity">
    <reaction evidence="1 17">
        <text>(2R)-3-phosphoglycerate + ATP = (2R)-3-phospho-glyceroyl phosphate + ADP</text>
        <dbReference type="Rhea" id="RHEA:14801"/>
        <dbReference type="ChEBI" id="CHEBI:30616"/>
        <dbReference type="ChEBI" id="CHEBI:57604"/>
        <dbReference type="ChEBI" id="CHEBI:58272"/>
        <dbReference type="ChEBI" id="CHEBI:456216"/>
        <dbReference type="EC" id="2.7.2.3"/>
    </reaction>
</comment>
<evidence type="ECO:0000256" key="7">
    <source>
        <dbReference type="ARBA" id="ARBA00016471"/>
    </source>
</evidence>
<evidence type="ECO:0000256" key="6">
    <source>
        <dbReference type="ARBA" id="ARBA00013061"/>
    </source>
</evidence>
<protein>
    <recommendedName>
        <fullName evidence="7 17">Phosphoglycerate kinase</fullName>
        <ecNumber evidence="6 17">2.7.2.3</ecNumber>
    </recommendedName>
</protein>
<dbReference type="FunFam" id="3.40.50.1260:FF:000003">
    <property type="entry name" value="Phosphoglycerate kinase"/>
    <property type="match status" value="1"/>
</dbReference>
<keyword evidence="11 17" id="KW-0418">Kinase</keyword>
<dbReference type="GO" id="GO:0005829">
    <property type="term" value="C:cytosol"/>
    <property type="evidence" value="ECO:0007669"/>
    <property type="project" value="TreeGrafter"/>
</dbReference>
<evidence type="ECO:0000256" key="4">
    <source>
        <dbReference type="ARBA" id="ARBA00008982"/>
    </source>
</evidence>
<evidence type="ECO:0000256" key="9">
    <source>
        <dbReference type="ARBA" id="ARBA00022723"/>
    </source>
</evidence>
<keyword evidence="10" id="KW-0547">Nucleotide-binding</keyword>
<reference evidence="19" key="1">
    <citation type="submission" date="2021-09" db="EMBL/GenBank/DDBJ databases">
        <authorList>
            <consortium name="AG Swart"/>
            <person name="Singh M."/>
            <person name="Singh A."/>
            <person name="Seah K."/>
            <person name="Emmerich C."/>
        </authorList>
    </citation>
    <scope>NUCLEOTIDE SEQUENCE</scope>
    <source>
        <strain evidence="19">ATCC30299</strain>
    </source>
</reference>
<evidence type="ECO:0000256" key="2">
    <source>
        <dbReference type="ARBA" id="ARBA00001946"/>
    </source>
</evidence>
<keyword evidence="12 16" id="KW-0067">ATP-binding</keyword>
<comment type="subunit">
    <text evidence="5 18">Monomer.</text>
</comment>
<evidence type="ECO:0000313" key="20">
    <source>
        <dbReference type="Proteomes" id="UP001162131"/>
    </source>
</evidence>
<evidence type="ECO:0000256" key="3">
    <source>
        <dbReference type="ARBA" id="ARBA00004838"/>
    </source>
</evidence>
<feature type="binding site" evidence="16">
    <location>
        <position position="311"/>
    </location>
    <ligand>
        <name>ATP</name>
        <dbReference type="ChEBI" id="CHEBI:30616"/>
    </ligand>
</feature>
<dbReference type="CDD" id="cd00318">
    <property type="entry name" value="Phosphoglycerate_kinase"/>
    <property type="match status" value="1"/>
</dbReference>
<dbReference type="PROSITE" id="PS00111">
    <property type="entry name" value="PGLYCERATE_KINASE"/>
    <property type="match status" value="1"/>
</dbReference>
<evidence type="ECO:0000256" key="17">
    <source>
        <dbReference type="RuleBase" id="RU000532"/>
    </source>
</evidence>
<evidence type="ECO:0000256" key="14">
    <source>
        <dbReference type="ARBA" id="ARBA00023152"/>
    </source>
</evidence>
<dbReference type="PANTHER" id="PTHR11406:SF0">
    <property type="entry name" value="PHOSPHOGLYCERATE KINASE"/>
    <property type="match status" value="1"/>
</dbReference>
<dbReference type="GO" id="GO:0043531">
    <property type="term" value="F:ADP binding"/>
    <property type="evidence" value="ECO:0007669"/>
    <property type="project" value="TreeGrafter"/>
</dbReference>
<dbReference type="EMBL" id="CAJZBQ010000030">
    <property type="protein sequence ID" value="CAG9322237.1"/>
    <property type="molecule type" value="Genomic_DNA"/>
</dbReference>
<dbReference type="GO" id="GO:0004618">
    <property type="term" value="F:phosphoglycerate kinase activity"/>
    <property type="evidence" value="ECO:0007669"/>
    <property type="project" value="UniProtKB-EC"/>
</dbReference>
<dbReference type="SUPFAM" id="SSF53748">
    <property type="entry name" value="Phosphoglycerate kinase"/>
    <property type="match status" value="1"/>
</dbReference>
<keyword evidence="8 17" id="KW-0808">Transferase</keyword>
<feature type="binding site" evidence="15">
    <location>
        <position position="40"/>
    </location>
    <ligand>
        <name>(2R)-3-phosphoglycerate</name>
        <dbReference type="ChEBI" id="CHEBI:58272"/>
    </ligand>
</feature>
<dbReference type="EC" id="2.7.2.3" evidence="6 17"/>
<comment type="cofactor">
    <cofactor evidence="2">
        <name>Mg(2+)</name>
        <dbReference type="ChEBI" id="CHEBI:18420"/>
    </cofactor>
</comment>
<evidence type="ECO:0000256" key="8">
    <source>
        <dbReference type="ARBA" id="ARBA00022679"/>
    </source>
</evidence>
<evidence type="ECO:0000256" key="1">
    <source>
        <dbReference type="ARBA" id="ARBA00000642"/>
    </source>
</evidence>
<dbReference type="GO" id="GO:0006096">
    <property type="term" value="P:glycolytic process"/>
    <property type="evidence" value="ECO:0007669"/>
    <property type="project" value="UniProtKB-KW"/>
</dbReference>
<name>A0AAU9J7N9_9CILI</name>
<accession>A0AAU9J7N9</accession>
<feature type="binding site" evidence="16">
    <location>
        <begin position="372"/>
        <end position="375"/>
    </location>
    <ligand>
        <name>ATP</name>
        <dbReference type="ChEBI" id="CHEBI:30616"/>
    </ligand>
</feature>
<evidence type="ECO:0000256" key="12">
    <source>
        <dbReference type="ARBA" id="ARBA00022840"/>
    </source>
</evidence>
<evidence type="ECO:0000256" key="5">
    <source>
        <dbReference type="ARBA" id="ARBA00011245"/>
    </source>
</evidence>
<dbReference type="Gene3D" id="3.40.50.1260">
    <property type="entry name" value="Phosphoglycerate kinase, N-terminal domain"/>
    <property type="match status" value="3"/>
</dbReference>
<comment type="caution">
    <text evidence="19">The sequence shown here is derived from an EMBL/GenBank/DDBJ whole genome shotgun (WGS) entry which is preliminary data.</text>
</comment>
<proteinExistence type="inferred from homology"/>
<dbReference type="InterPro" id="IPR015911">
    <property type="entry name" value="Phosphoglycerate_kinase_CS"/>
</dbReference>
<organism evidence="19 20">
    <name type="scientific">Blepharisma stoltei</name>
    <dbReference type="NCBI Taxonomy" id="1481888"/>
    <lineage>
        <taxon>Eukaryota</taxon>
        <taxon>Sar</taxon>
        <taxon>Alveolata</taxon>
        <taxon>Ciliophora</taxon>
        <taxon>Postciliodesmatophora</taxon>
        <taxon>Heterotrichea</taxon>
        <taxon>Heterotrichida</taxon>
        <taxon>Blepharismidae</taxon>
        <taxon>Blepharisma</taxon>
    </lineage>
</organism>
<evidence type="ECO:0000256" key="13">
    <source>
        <dbReference type="ARBA" id="ARBA00022842"/>
    </source>
</evidence>
<dbReference type="GO" id="GO:0006094">
    <property type="term" value="P:gluconeogenesis"/>
    <property type="evidence" value="ECO:0007669"/>
    <property type="project" value="TreeGrafter"/>
</dbReference>
<evidence type="ECO:0000313" key="19">
    <source>
        <dbReference type="EMBL" id="CAG9322237.1"/>
    </source>
</evidence>
<feature type="binding site" evidence="15">
    <location>
        <position position="171"/>
    </location>
    <ligand>
        <name>(2R)-3-phosphoglycerate</name>
        <dbReference type="ChEBI" id="CHEBI:58272"/>
    </ligand>
</feature>
<dbReference type="HAMAP" id="MF_00145">
    <property type="entry name" value="Phosphoglyc_kinase"/>
    <property type="match status" value="1"/>
</dbReference>
<dbReference type="PIRSF" id="PIRSF000724">
    <property type="entry name" value="Pgk"/>
    <property type="match status" value="1"/>
</dbReference>
<feature type="binding site" evidence="15">
    <location>
        <begin position="64"/>
        <end position="67"/>
    </location>
    <ligand>
        <name>substrate</name>
    </ligand>
</feature>
<feature type="binding site" evidence="15">
    <location>
        <position position="123"/>
    </location>
    <ligand>
        <name>(2R)-3-phosphoglycerate</name>
        <dbReference type="ChEBI" id="CHEBI:58272"/>
    </ligand>
</feature>
<dbReference type="GO" id="GO:0046872">
    <property type="term" value="F:metal ion binding"/>
    <property type="evidence" value="ECO:0007669"/>
    <property type="project" value="UniProtKB-KW"/>
</dbReference>
<evidence type="ECO:0000256" key="10">
    <source>
        <dbReference type="ARBA" id="ARBA00022741"/>
    </source>
</evidence>
<dbReference type="InterPro" id="IPR001576">
    <property type="entry name" value="Phosphoglycerate_kinase"/>
</dbReference>
<feature type="binding site" evidence="16">
    <location>
        <position position="342"/>
    </location>
    <ligand>
        <name>ATP</name>
        <dbReference type="ChEBI" id="CHEBI:30616"/>
    </ligand>
</feature>
<dbReference type="InterPro" id="IPR015824">
    <property type="entry name" value="Phosphoglycerate_kinase_N"/>
</dbReference>
<evidence type="ECO:0000256" key="18">
    <source>
        <dbReference type="RuleBase" id="RU000696"/>
    </source>
</evidence>
<dbReference type="InterPro" id="IPR036043">
    <property type="entry name" value="Phosphoglycerate_kinase_sf"/>
</dbReference>
<dbReference type="Proteomes" id="UP001162131">
    <property type="component" value="Unassembled WGS sequence"/>
</dbReference>
<dbReference type="PANTHER" id="PTHR11406">
    <property type="entry name" value="PHOSPHOGLYCERATE KINASE"/>
    <property type="match status" value="1"/>
</dbReference>
<keyword evidence="13" id="KW-0460">Magnesium</keyword>
<evidence type="ECO:0000256" key="15">
    <source>
        <dbReference type="PIRSR" id="PIRSR000724-1"/>
    </source>
</evidence>
<evidence type="ECO:0000256" key="11">
    <source>
        <dbReference type="ARBA" id="ARBA00022777"/>
    </source>
</evidence>
<dbReference type="FunFam" id="3.40.50.1260:FF:000019">
    <property type="entry name" value="Phosphoglycerate kinase 1"/>
    <property type="match status" value="1"/>
</dbReference>
<comment type="similarity">
    <text evidence="4 17">Belongs to the phosphoglycerate kinase family.</text>
</comment>
<gene>
    <name evidence="19" type="ORF">BSTOLATCC_MIC30612</name>
</gene>
<dbReference type="GO" id="GO:0005524">
    <property type="term" value="F:ATP binding"/>
    <property type="evidence" value="ECO:0007669"/>
    <property type="project" value="UniProtKB-KW"/>
</dbReference>
<dbReference type="PRINTS" id="PR00477">
    <property type="entry name" value="PHGLYCKINASE"/>
</dbReference>